<protein>
    <submittedName>
        <fullName evidence="2">Uncharacterized protein</fullName>
    </submittedName>
</protein>
<gene>
    <name evidence="2" type="ORF">CesoFtcFv8_027125</name>
</gene>
<sequence length="92" mass="9661">MPPQLLPCSAPPRGRPQGNQLRVSASEVTAAPAAAPKASQLHISEGQHWQGGEEAEQRGSGGDRGSMQTAAILKASRDHNMPERGSPWGGLR</sequence>
<feature type="compositionally biased region" description="Pro residues" evidence="1">
    <location>
        <begin position="1"/>
        <end position="14"/>
    </location>
</feature>
<name>A0AAN8G6P3_9TELE</name>
<dbReference type="EMBL" id="JAULUE010002068">
    <property type="protein sequence ID" value="KAK5876127.1"/>
    <property type="molecule type" value="Genomic_DNA"/>
</dbReference>
<evidence type="ECO:0000313" key="2">
    <source>
        <dbReference type="EMBL" id="KAK5876127.1"/>
    </source>
</evidence>
<feature type="region of interest" description="Disordered" evidence="1">
    <location>
        <begin position="1"/>
        <end position="92"/>
    </location>
</feature>
<reference evidence="2 3" key="1">
    <citation type="journal article" date="2023" name="Mol. Biol. Evol.">
        <title>Genomics of Secondarily Temperate Adaptation in the Only Non-Antarctic Icefish.</title>
        <authorList>
            <person name="Rivera-Colon A.G."/>
            <person name="Rayamajhi N."/>
            <person name="Minhas B.F."/>
            <person name="Madrigal G."/>
            <person name="Bilyk K.T."/>
            <person name="Yoon V."/>
            <person name="Hune M."/>
            <person name="Gregory S."/>
            <person name="Cheng C.H.C."/>
            <person name="Catchen J.M."/>
        </authorList>
    </citation>
    <scope>NUCLEOTIDE SEQUENCE [LARGE SCALE GENOMIC DNA]</scope>
    <source>
        <strain evidence="2">JC2023a</strain>
    </source>
</reference>
<dbReference type="Proteomes" id="UP001335648">
    <property type="component" value="Unassembled WGS sequence"/>
</dbReference>
<dbReference type="AlphaFoldDB" id="A0AAN8G6P3"/>
<feature type="compositionally biased region" description="Polar residues" evidence="1">
    <location>
        <begin position="17"/>
        <end position="27"/>
    </location>
</feature>
<evidence type="ECO:0000313" key="3">
    <source>
        <dbReference type="Proteomes" id="UP001335648"/>
    </source>
</evidence>
<evidence type="ECO:0000256" key="1">
    <source>
        <dbReference type="SAM" id="MobiDB-lite"/>
    </source>
</evidence>
<proteinExistence type="predicted"/>
<organism evidence="2 3">
    <name type="scientific">Champsocephalus esox</name>
    <name type="common">pike icefish</name>
    <dbReference type="NCBI Taxonomy" id="159716"/>
    <lineage>
        <taxon>Eukaryota</taxon>
        <taxon>Metazoa</taxon>
        <taxon>Chordata</taxon>
        <taxon>Craniata</taxon>
        <taxon>Vertebrata</taxon>
        <taxon>Euteleostomi</taxon>
        <taxon>Actinopterygii</taxon>
        <taxon>Neopterygii</taxon>
        <taxon>Teleostei</taxon>
        <taxon>Neoteleostei</taxon>
        <taxon>Acanthomorphata</taxon>
        <taxon>Eupercaria</taxon>
        <taxon>Perciformes</taxon>
        <taxon>Notothenioidei</taxon>
        <taxon>Channichthyidae</taxon>
        <taxon>Champsocephalus</taxon>
    </lineage>
</organism>
<accession>A0AAN8G6P3</accession>
<keyword evidence="3" id="KW-1185">Reference proteome</keyword>
<comment type="caution">
    <text evidence="2">The sequence shown here is derived from an EMBL/GenBank/DDBJ whole genome shotgun (WGS) entry which is preliminary data.</text>
</comment>